<evidence type="ECO:0000313" key="8">
    <source>
        <dbReference type="EMBL" id="SKB86087.1"/>
    </source>
</evidence>
<evidence type="ECO:0000259" key="7">
    <source>
        <dbReference type="PROSITE" id="PS50110"/>
    </source>
</evidence>
<dbReference type="SUPFAM" id="SSF52172">
    <property type="entry name" value="CheY-like"/>
    <property type="match status" value="1"/>
</dbReference>
<dbReference type="SUPFAM" id="SSF46894">
    <property type="entry name" value="C-terminal effector domain of the bipartite response regulators"/>
    <property type="match status" value="1"/>
</dbReference>
<keyword evidence="9" id="KW-1185">Reference proteome</keyword>
<evidence type="ECO:0000313" key="9">
    <source>
        <dbReference type="Proteomes" id="UP000191112"/>
    </source>
</evidence>
<dbReference type="PANTHER" id="PTHR43214">
    <property type="entry name" value="TWO-COMPONENT RESPONSE REGULATOR"/>
    <property type="match status" value="1"/>
</dbReference>
<dbReference type="CDD" id="cd17535">
    <property type="entry name" value="REC_NarL-like"/>
    <property type="match status" value="1"/>
</dbReference>
<dbReference type="SMART" id="SM00421">
    <property type="entry name" value="HTH_LUXR"/>
    <property type="match status" value="1"/>
</dbReference>
<feature type="modified residue" description="4-aspartylphosphate" evidence="5">
    <location>
        <position position="55"/>
    </location>
</feature>
<dbReference type="EMBL" id="FUYZ01000004">
    <property type="protein sequence ID" value="SKB86087.1"/>
    <property type="molecule type" value="Genomic_DNA"/>
</dbReference>
<dbReference type="GO" id="GO:0003677">
    <property type="term" value="F:DNA binding"/>
    <property type="evidence" value="ECO:0007669"/>
    <property type="project" value="UniProtKB-KW"/>
</dbReference>
<dbReference type="InterPro" id="IPR058245">
    <property type="entry name" value="NreC/VraR/RcsB-like_REC"/>
</dbReference>
<organism evidence="8 9">
    <name type="scientific">Soonwooa buanensis</name>
    <dbReference type="NCBI Taxonomy" id="619805"/>
    <lineage>
        <taxon>Bacteria</taxon>
        <taxon>Pseudomonadati</taxon>
        <taxon>Bacteroidota</taxon>
        <taxon>Flavobacteriia</taxon>
        <taxon>Flavobacteriales</taxon>
        <taxon>Weeksellaceae</taxon>
        <taxon>Chryseobacterium group</taxon>
        <taxon>Soonwooa</taxon>
    </lineage>
</organism>
<dbReference type="GO" id="GO:0000160">
    <property type="term" value="P:phosphorelay signal transduction system"/>
    <property type="evidence" value="ECO:0007669"/>
    <property type="project" value="InterPro"/>
</dbReference>
<name>A0A1T5EQ67_9FLAO</name>
<evidence type="ECO:0000259" key="6">
    <source>
        <dbReference type="PROSITE" id="PS50043"/>
    </source>
</evidence>
<dbReference type="PROSITE" id="PS50043">
    <property type="entry name" value="HTH_LUXR_2"/>
    <property type="match status" value="1"/>
</dbReference>
<evidence type="ECO:0000256" key="3">
    <source>
        <dbReference type="ARBA" id="ARBA00023125"/>
    </source>
</evidence>
<dbReference type="CDD" id="cd06170">
    <property type="entry name" value="LuxR_C_like"/>
    <property type="match status" value="1"/>
</dbReference>
<sequence length="199" mass="22304">MKTQFIIADDHPILVKGISDIIKEHQLGEVIATASNGRELLQKLNSCHPTFIILDINMPELNGLDAALKIKNLYSSIPILVVSMNEDLTVIEKLKKIGVNGFIPKSFENEDLQTAINQILKGEDYFPSSINSKFFQKKQLSQREVEIIKLIIDGKSSREIAELLKLSVFTVDTHRKNIGRKTGAKSALQLSKIDLNEHV</sequence>
<keyword evidence="2" id="KW-0805">Transcription regulation</keyword>
<dbReference type="STRING" id="619805.SAMN05660477_01482"/>
<dbReference type="RefSeq" id="WP_079666741.1">
    <property type="nucleotide sequence ID" value="NZ_FUYZ01000004.1"/>
</dbReference>
<dbReference type="OrthoDB" id="9795108at2"/>
<dbReference type="InterPro" id="IPR039420">
    <property type="entry name" value="WalR-like"/>
</dbReference>
<keyword evidence="4" id="KW-0804">Transcription</keyword>
<keyword evidence="1 5" id="KW-0597">Phosphoprotein</keyword>
<dbReference type="AlphaFoldDB" id="A0A1T5EQ67"/>
<evidence type="ECO:0000256" key="2">
    <source>
        <dbReference type="ARBA" id="ARBA00023015"/>
    </source>
</evidence>
<evidence type="ECO:0000256" key="1">
    <source>
        <dbReference type="ARBA" id="ARBA00022553"/>
    </source>
</evidence>
<dbReference type="Pfam" id="PF00072">
    <property type="entry name" value="Response_reg"/>
    <property type="match status" value="1"/>
</dbReference>
<feature type="domain" description="Response regulatory" evidence="7">
    <location>
        <begin position="4"/>
        <end position="120"/>
    </location>
</feature>
<gene>
    <name evidence="8" type="ORF">SAMN05660477_01482</name>
</gene>
<keyword evidence="3" id="KW-0238">DNA-binding</keyword>
<dbReference type="PROSITE" id="PS00622">
    <property type="entry name" value="HTH_LUXR_1"/>
    <property type="match status" value="1"/>
</dbReference>
<dbReference type="InterPro" id="IPR000792">
    <property type="entry name" value="Tscrpt_reg_LuxR_C"/>
</dbReference>
<dbReference type="InterPro" id="IPR001789">
    <property type="entry name" value="Sig_transdc_resp-reg_receiver"/>
</dbReference>
<reference evidence="8 9" key="1">
    <citation type="submission" date="2017-02" db="EMBL/GenBank/DDBJ databases">
        <authorList>
            <person name="Peterson S.W."/>
        </authorList>
    </citation>
    <scope>NUCLEOTIDE SEQUENCE [LARGE SCALE GENOMIC DNA]</scope>
    <source>
        <strain evidence="8 9">DSM 22323</strain>
    </source>
</reference>
<protein>
    <submittedName>
        <fullName evidence="8">Two component transcriptional regulator, LuxR family</fullName>
    </submittedName>
</protein>
<dbReference type="Gene3D" id="3.40.50.2300">
    <property type="match status" value="1"/>
</dbReference>
<dbReference type="InterPro" id="IPR016032">
    <property type="entry name" value="Sig_transdc_resp-reg_C-effctor"/>
</dbReference>
<dbReference type="Pfam" id="PF00196">
    <property type="entry name" value="GerE"/>
    <property type="match status" value="1"/>
</dbReference>
<dbReference type="SMART" id="SM00448">
    <property type="entry name" value="REC"/>
    <property type="match status" value="1"/>
</dbReference>
<dbReference type="Proteomes" id="UP000191112">
    <property type="component" value="Unassembled WGS sequence"/>
</dbReference>
<proteinExistence type="predicted"/>
<feature type="domain" description="HTH luxR-type" evidence="6">
    <location>
        <begin position="133"/>
        <end position="198"/>
    </location>
</feature>
<dbReference type="InterPro" id="IPR011006">
    <property type="entry name" value="CheY-like_superfamily"/>
</dbReference>
<accession>A0A1T5EQ67</accession>
<evidence type="ECO:0000256" key="4">
    <source>
        <dbReference type="ARBA" id="ARBA00023163"/>
    </source>
</evidence>
<dbReference type="PRINTS" id="PR00038">
    <property type="entry name" value="HTHLUXR"/>
</dbReference>
<dbReference type="GO" id="GO:0006355">
    <property type="term" value="P:regulation of DNA-templated transcription"/>
    <property type="evidence" value="ECO:0007669"/>
    <property type="project" value="InterPro"/>
</dbReference>
<dbReference type="PROSITE" id="PS50110">
    <property type="entry name" value="RESPONSE_REGULATORY"/>
    <property type="match status" value="1"/>
</dbReference>
<dbReference type="PANTHER" id="PTHR43214:SF41">
    <property type="entry name" value="NITRATE_NITRITE RESPONSE REGULATOR PROTEIN NARP"/>
    <property type="match status" value="1"/>
</dbReference>
<evidence type="ECO:0000256" key="5">
    <source>
        <dbReference type="PROSITE-ProRule" id="PRU00169"/>
    </source>
</evidence>